<keyword evidence="2" id="KW-0067">ATP-binding</keyword>
<dbReference type="InterPro" id="IPR036113">
    <property type="entry name" value="Asp/Glu-ADT_sf_sub_c"/>
</dbReference>
<dbReference type="Proteomes" id="UP000238762">
    <property type="component" value="Unassembled WGS sequence"/>
</dbReference>
<accession>A0A2T1C5Z5</accession>
<comment type="similarity">
    <text evidence="2">Belongs to the GatC family.</text>
</comment>
<keyword evidence="2" id="KW-0547">Nucleotide-binding</keyword>
<dbReference type="GO" id="GO:0050567">
    <property type="term" value="F:glutaminyl-tRNA synthase (glutamine-hydrolyzing) activity"/>
    <property type="evidence" value="ECO:0007669"/>
    <property type="project" value="UniProtKB-UniRule"/>
</dbReference>
<gene>
    <name evidence="2" type="primary">gatC</name>
    <name evidence="3" type="ORF">C7B64_07835</name>
</gene>
<evidence type="ECO:0000256" key="2">
    <source>
        <dbReference type="HAMAP-Rule" id="MF_00122"/>
    </source>
</evidence>
<evidence type="ECO:0000256" key="1">
    <source>
        <dbReference type="ARBA" id="ARBA00022917"/>
    </source>
</evidence>
<dbReference type="GO" id="GO:0050566">
    <property type="term" value="F:asparaginyl-tRNA synthase (glutamine-hydrolyzing) activity"/>
    <property type="evidence" value="ECO:0007669"/>
    <property type="project" value="RHEA"/>
</dbReference>
<protein>
    <recommendedName>
        <fullName evidence="2">Aspartyl/glutamyl-tRNA(Asn/Gln) amidotransferase subunit C</fullName>
        <shortName evidence="2">Asp/Glu-ADT subunit C</shortName>
        <ecNumber evidence="2">6.3.5.-</ecNumber>
    </recommendedName>
</protein>
<comment type="caution">
    <text evidence="3">The sequence shown here is derived from an EMBL/GenBank/DDBJ whole genome shotgun (WGS) entry which is preliminary data.</text>
</comment>
<comment type="subunit">
    <text evidence="2">Heterotrimer of A, B and C subunits.</text>
</comment>
<dbReference type="RefSeq" id="WP_106288087.1">
    <property type="nucleotide sequence ID" value="NZ_CAWNTC010000250.1"/>
</dbReference>
<reference evidence="3 4" key="1">
    <citation type="submission" date="2018-02" db="EMBL/GenBank/DDBJ databases">
        <authorList>
            <person name="Cohen D.B."/>
            <person name="Kent A.D."/>
        </authorList>
    </citation>
    <scope>NUCLEOTIDE SEQUENCE [LARGE SCALE GENOMIC DNA]</scope>
    <source>
        <strain evidence="3 4">CCAP 1448/3</strain>
    </source>
</reference>
<keyword evidence="2" id="KW-0436">Ligase</keyword>
<reference evidence="3 4" key="2">
    <citation type="submission" date="2018-03" db="EMBL/GenBank/DDBJ databases">
        <title>The ancient ancestry and fast evolution of plastids.</title>
        <authorList>
            <person name="Moore K.R."/>
            <person name="Magnabosco C."/>
            <person name="Momper L."/>
            <person name="Gold D.A."/>
            <person name="Bosak T."/>
            <person name="Fournier G.P."/>
        </authorList>
    </citation>
    <scope>NUCLEOTIDE SEQUENCE [LARGE SCALE GENOMIC DNA]</scope>
    <source>
        <strain evidence="3 4">CCAP 1448/3</strain>
    </source>
</reference>
<dbReference type="SUPFAM" id="SSF141000">
    <property type="entry name" value="Glu-tRNAGln amidotransferase C subunit"/>
    <property type="match status" value="1"/>
</dbReference>
<sequence length="96" mass="10789">MIDREQVRKVALLARLNLTEAEEAQLTVQIGNILEYVEHLSELDVTGVEPTTRAIDASNVTRSDELRVYPDREALLAEAPQPEGDFFRVPQIMAPD</sequence>
<dbReference type="EMBL" id="PVWJ01000029">
    <property type="protein sequence ID" value="PSB03553.1"/>
    <property type="molecule type" value="Genomic_DNA"/>
</dbReference>
<comment type="function">
    <text evidence="2">Allows the formation of correctly charged Asn-tRNA(Asn) or Gln-tRNA(Gln) through the transamidation of misacylated Asp-tRNA(Asn) or Glu-tRNA(Gln) in organisms which lack either or both of asparaginyl-tRNA or glutaminyl-tRNA synthetases. The reaction takes place in the presence of glutamine and ATP through an activated phospho-Asp-tRNA(Asn) or phospho-Glu-tRNA(Gln).</text>
</comment>
<proteinExistence type="inferred from homology"/>
<dbReference type="PANTHER" id="PTHR15004">
    <property type="entry name" value="GLUTAMYL-TRNA(GLN) AMIDOTRANSFERASE SUBUNIT C, MITOCHONDRIAL"/>
    <property type="match status" value="1"/>
</dbReference>
<keyword evidence="4" id="KW-1185">Reference proteome</keyword>
<keyword evidence="3" id="KW-0808">Transferase</keyword>
<dbReference type="GO" id="GO:0006450">
    <property type="term" value="P:regulation of translational fidelity"/>
    <property type="evidence" value="ECO:0007669"/>
    <property type="project" value="InterPro"/>
</dbReference>
<dbReference type="OrthoDB" id="9813938at2"/>
<dbReference type="NCBIfam" id="TIGR00135">
    <property type="entry name" value="gatC"/>
    <property type="match status" value="1"/>
</dbReference>
<dbReference type="GO" id="GO:0006412">
    <property type="term" value="P:translation"/>
    <property type="evidence" value="ECO:0007669"/>
    <property type="project" value="UniProtKB-UniRule"/>
</dbReference>
<dbReference type="GO" id="GO:0005524">
    <property type="term" value="F:ATP binding"/>
    <property type="evidence" value="ECO:0007669"/>
    <property type="project" value="UniProtKB-KW"/>
</dbReference>
<dbReference type="EC" id="6.3.5.-" evidence="2"/>
<dbReference type="Gene3D" id="1.10.20.60">
    <property type="entry name" value="Glu-tRNAGln amidotransferase C subunit, N-terminal domain"/>
    <property type="match status" value="1"/>
</dbReference>
<dbReference type="GO" id="GO:0070681">
    <property type="term" value="P:glutaminyl-tRNAGln biosynthesis via transamidation"/>
    <property type="evidence" value="ECO:0007669"/>
    <property type="project" value="TreeGrafter"/>
</dbReference>
<name>A0A2T1C5Z5_9CYAN</name>
<dbReference type="InterPro" id="IPR003837">
    <property type="entry name" value="GatC"/>
</dbReference>
<keyword evidence="1 2" id="KW-0648">Protein biosynthesis</keyword>
<dbReference type="GO" id="GO:0016740">
    <property type="term" value="F:transferase activity"/>
    <property type="evidence" value="ECO:0007669"/>
    <property type="project" value="UniProtKB-KW"/>
</dbReference>
<dbReference type="HAMAP" id="MF_00122">
    <property type="entry name" value="GatC"/>
    <property type="match status" value="1"/>
</dbReference>
<dbReference type="Pfam" id="PF02686">
    <property type="entry name" value="GatC"/>
    <property type="match status" value="1"/>
</dbReference>
<dbReference type="PANTHER" id="PTHR15004:SF0">
    <property type="entry name" value="GLUTAMYL-TRNA(GLN) AMIDOTRANSFERASE SUBUNIT C, MITOCHONDRIAL"/>
    <property type="match status" value="1"/>
</dbReference>
<comment type="catalytic activity">
    <reaction evidence="2">
        <text>L-glutamyl-tRNA(Gln) + L-glutamine + ATP + H2O = L-glutaminyl-tRNA(Gln) + L-glutamate + ADP + phosphate + H(+)</text>
        <dbReference type="Rhea" id="RHEA:17521"/>
        <dbReference type="Rhea" id="RHEA-COMP:9681"/>
        <dbReference type="Rhea" id="RHEA-COMP:9684"/>
        <dbReference type="ChEBI" id="CHEBI:15377"/>
        <dbReference type="ChEBI" id="CHEBI:15378"/>
        <dbReference type="ChEBI" id="CHEBI:29985"/>
        <dbReference type="ChEBI" id="CHEBI:30616"/>
        <dbReference type="ChEBI" id="CHEBI:43474"/>
        <dbReference type="ChEBI" id="CHEBI:58359"/>
        <dbReference type="ChEBI" id="CHEBI:78520"/>
        <dbReference type="ChEBI" id="CHEBI:78521"/>
        <dbReference type="ChEBI" id="CHEBI:456216"/>
    </reaction>
</comment>
<evidence type="ECO:0000313" key="4">
    <source>
        <dbReference type="Proteomes" id="UP000238762"/>
    </source>
</evidence>
<evidence type="ECO:0000313" key="3">
    <source>
        <dbReference type="EMBL" id="PSB03553.1"/>
    </source>
</evidence>
<organism evidence="3 4">
    <name type="scientific">Merismopedia glauca CCAP 1448/3</name>
    <dbReference type="NCBI Taxonomy" id="1296344"/>
    <lineage>
        <taxon>Bacteria</taxon>
        <taxon>Bacillati</taxon>
        <taxon>Cyanobacteriota</taxon>
        <taxon>Cyanophyceae</taxon>
        <taxon>Synechococcales</taxon>
        <taxon>Merismopediaceae</taxon>
        <taxon>Merismopedia</taxon>
    </lineage>
</organism>
<dbReference type="AlphaFoldDB" id="A0A2T1C5Z5"/>
<comment type="catalytic activity">
    <reaction evidence="2">
        <text>L-aspartyl-tRNA(Asn) + L-glutamine + ATP + H2O = L-asparaginyl-tRNA(Asn) + L-glutamate + ADP + phosphate + 2 H(+)</text>
        <dbReference type="Rhea" id="RHEA:14513"/>
        <dbReference type="Rhea" id="RHEA-COMP:9674"/>
        <dbReference type="Rhea" id="RHEA-COMP:9677"/>
        <dbReference type="ChEBI" id="CHEBI:15377"/>
        <dbReference type="ChEBI" id="CHEBI:15378"/>
        <dbReference type="ChEBI" id="CHEBI:29985"/>
        <dbReference type="ChEBI" id="CHEBI:30616"/>
        <dbReference type="ChEBI" id="CHEBI:43474"/>
        <dbReference type="ChEBI" id="CHEBI:58359"/>
        <dbReference type="ChEBI" id="CHEBI:78515"/>
        <dbReference type="ChEBI" id="CHEBI:78516"/>
        <dbReference type="ChEBI" id="CHEBI:456216"/>
    </reaction>
</comment>